<proteinExistence type="predicted"/>
<dbReference type="SUPFAM" id="SSF47413">
    <property type="entry name" value="lambda repressor-like DNA-binding domains"/>
    <property type="match status" value="1"/>
</dbReference>
<keyword evidence="2" id="KW-1133">Transmembrane helix</keyword>
<evidence type="ECO:0000256" key="1">
    <source>
        <dbReference type="ARBA" id="ARBA00023125"/>
    </source>
</evidence>
<gene>
    <name evidence="4" type="ORF">SAMN02910377_00262</name>
</gene>
<evidence type="ECO:0000313" key="4">
    <source>
        <dbReference type="EMBL" id="SEK19875.1"/>
    </source>
</evidence>
<dbReference type="InterPro" id="IPR010982">
    <property type="entry name" value="Lambda_DNA-bd_dom_sf"/>
</dbReference>
<dbReference type="SMART" id="SM00530">
    <property type="entry name" value="HTH_XRE"/>
    <property type="match status" value="1"/>
</dbReference>
<sequence>MLDLIKTGSFISEMRKEKGLTQKQLADQVGVSDKAVSRWETGKGLPDTSIMPELCKALDINVNELLSGERLNAEAYSGKAEEIMVSLVKDVQENKNDKKSVVLGLALGFVLLMLGLIGIVTVSGSRVVYFLDIPSVVFVLAIQLIVLGAGGQMKSFMGAFKLIFGKKAEIEDDVAVVAAECEFAVKYAQRGAILGGILSSIMGFVAVLAIVWSESPDTIGPNMAVAVLSLFYGVLFVLILMPIQGRLHRMQ</sequence>
<feature type="transmembrane region" description="Helical" evidence="2">
    <location>
        <begin position="101"/>
        <end position="121"/>
    </location>
</feature>
<feature type="transmembrane region" description="Helical" evidence="2">
    <location>
        <begin position="224"/>
        <end position="243"/>
    </location>
</feature>
<keyword evidence="5" id="KW-1185">Reference proteome</keyword>
<dbReference type="CDD" id="cd00093">
    <property type="entry name" value="HTH_XRE"/>
    <property type="match status" value="1"/>
</dbReference>
<dbReference type="PANTHER" id="PTHR46558">
    <property type="entry name" value="TRACRIPTIONAL REGULATORY PROTEIN-RELATED-RELATED"/>
    <property type="match status" value="1"/>
</dbReference>
<dbReference type="Pfam" id="PF01381">
    <property type="entry name" value="HTH_3"/>
    <property type="match status" value="1"/>
</dbReference>
<dbReference type="PANTHER" id="PTHR46558:SF4">
    <property type="entry name" value="DNA-BIDING PHAGE PROTEIN"/>
    <property type="match status" value="1"/>
</dbReference>
<dbReference type="RefSeq" id="WP_074788762.1">
    <property type="nucleotide sequence ID" value="NZ_FNZX01000003.1"/>
</dbReference>
<dbReference type="AlphaFoldDB" id="A0A1H7F9J1"/>
<dbReference type="GO" id="GO:0003677">
    <property type="term" value="F:DNA binding"/>
    <property type="evidence" value="ECO:0007669"/>
    <property type="project" value="UniProtKB-KW"/>
</dbReference>
<keyword evidence="1" id="KW-0238">DNA-binding</keyword>
<dbReference type="Gene3D" id="1.10.260.40">
    <property type="entry name" value="lambda repressor-like DNA-binding domains"/>
    <property type="match status" value="1"/>
</dbReference>
<dbReference type="Proteomes" id="UP000182321">
    <property type="component" value="Unassembled WGS sequence"/>
</dbReference>
<feature type="domain" description="HTH cro/C1-type" evidence="3">
    <location>
        <begin position="11"/>
        <end position="65"/>
    </location>
</feature>
<accession>A0A1H7F9J1</accession>
<keyword evidence="2" id="KW-0472">Membrane</keyword>
<dbReference type="InterPro" id="IPR001387">
    <property type="entry name" value="Cro/C1-type_HTH"/>
</dbReference>
<evidence type="ECO:0000259" key="3">
    <source>
        <dbReference type="PROSITE" id="PS50943"/>
    </source>
</evidence>
<organism evidence="4 5">
    <name type="scientific">Pseudobutyrivibrio ruminis</name>
    <dbReference type="NCBI Taxonomy" id="46206"/>
    <lineage>
        <taxon>Bacteria</taxon>
        <taxon>Bacillati</taxon>
        <taxon>Bacillota</taxon>
        <taxon>Clostridia</taxon>
        <taxon>Lachnospirales</taxon>
        <taxon>Lachnospiraceae</taxon>
        <taxon>Pseudobutyrivibrio</taxon>
    </lineage>
</organism>
<protein>
    <submittedName>
        <fullName evidence="4">Helix-turn-helix domain-containing protein</fullName>
    </submittedName>
</protein>
<keyword evidence="2" id="KW-0812">Transmembrane</keyword>
<feature type="transmembrane region" description="Helical" evidence="2">
    <location>
        <begin position="127"/>
        <end position="147"/>
    </location>
</feature>
<dbReference type="EMBL" id="FNZX01000003">
    <property type="protein sequence ID" value="SEK19875.1"/>
    <property type="molecule type" value="Genomic_DNA"/>
</dbReference>
<reference evidence="5" key="1">
    <citation type="submission" date="2016-10" db="EMBL/GenBank/DDBJ databases">
        <authorList>
            <person name="Varghese N."/>
        </authorList>
    </citation>
    <scope>NUCLEOTIDE SEQUENCE [LARGE SCALE GENOMIC DNA]</scope>
    <source>
        <strain evidence="5">ACV-9</strain>
    </source>
</reference>
<feature type="transmembrane region" description="Helical" evidence="2">
    <location>
        <begin position="192"/>
        <end position="212"/>
    </location>
</feature>
<evidence type="ECO:0000313" key="5">
    <source>
        <dbReference type="Proteomes" id="UP000182321"/>
    </source>
</evidence>
<name>A0A1H7F9J1_9FIRM</name>
<dbReference type="PROSITE" id="PS50943">
    <property type="entry name" value="HTH_CROC1"/>
    <property type="match status" value="1"/>
</dbReference>
<evidence type="ECO:0000256" key="2">
    <source>
        <dbReference type="SAM" id="Phobius"/>
    </source>
</evidence>